<dbReference type="OrthoDB" id="9808360at2"/>
<dbReference type="STRING" id="1577474.GA0111570_104232"/>
<dbReference type="GO" id="GO:0005829">
    <property type="term" value="C:cytosol"/>
    <property type="evidence" value="ECO:0007669"/>
    <property type="project" value="TreeGrafter"/>
</dbReference>
<dbReference type="AlphaFoldDB" id="A0A1G6GPX9"/>
<dbReference type="RefSeq" id="WP_092608891.1">
    <property type="nucleotide sequence ID" value="NZ_FMYF01000004.1"/>
</dbReference>
<evidence type="ECO:0000313" key="3">
    <source>
        <dbReference type="Proteomes" id="UP000199086"/>
    </source>
</evidence>
<dbReference type="PANTHER" id="PTHR33221:SF5">
    <property type="entry name" value="HTH-TYPE TRANSCRIPTIONAL REGULATOR ISCR"/>
    <property type="match status" value="1"/>
</dbReference>
<dbReference type="PANTHER" id="PTHR33221">
    <property type="entry name" value="WINGED HELIX-TURN-HELIX TRANSCRIPTIONAL REGULATOR, RRF2 FAMILY"/>
    <property type="match status" value="1"/>
</dbReference>
<dbReference type="InterPro" id="IPR030489">
    <property type="entry name" value="TR_Rrf2-type_CS"/>
</dbReference>
<protein>
    <submittedName>
        <fullName evidence="2">Rrf2 family protein</fullName>
    </submittedName>
</protein>
<dbReference type="Gene3D" id="1.10.10.10">
    <property type="entry name" value="Winged helix-like DNA-binding domain superfamily/Winged helix DNA-binding domain"/>
    <property type="match status" value="1"/>
</dbReference>
<sequence length="152" mass="16800">MNVSARTEYAIRAMVHLATANSPEPMTLESVAEQEDLPRKFMEAIFADLRRAGLVSSIRGSRGGYVLPRSSEQISVGDIMRAVDGPLWEVRGLRPQDTEYRGVTSHLPTLWVAVRAALRDVVDTTTLADVAAGHFNEHVTALTRTPEAWTNR</sequence>
<dbReference type="NCBIfam" id="TIGR00738">
    <property type="entry name" value="rrf2_super"/>
    <property type="match status" value="1"/>
</dbReference>
<dbReference type="GO" id="GO:0003677">
    <property type="term" value="F:DNA binding"/>
    <property type="evidence" value="ECO:0007669"/>
    <property type="project" value="UniProtKB-KW"/>
</dbReference>
<accession>A0A1G6GPX9</accession>
<dbReference type="EMBL" id="FMYF01000004">
    <property type="protein sequence ID" value="SDB84018.1"/>
    <property type="molecule type" value="Genomic_DNA"/>
</dbReference>
<keyword evidence="3" id="KW-1185">Reference proteome</keyword>
<evidence type="ECO:0000313" key="2">
    <source>
        <dbReference type="EMBL" id="SDB84018.1"/>
    </source>
</evidence>
<dbReference type="GO" id="GO:0003700">
    <property type="term" value="F:DNA-binding transcription factor activity"/>
    <property type="evidence" value="ECO:0007669"/>
    <property type="project" value="TreeGrafter"/>
</dbReference>
<name>A0A1G6GPX9_9ACTN</name>
<gene>
    <name evidence="2" type="ORF">GA0111570_104232</name>
</gene>
<organism evidence="2 3">
    <name type="scientific">Raineyella antarctica</name>
    <dbReference type="NCBI Taxonomy" id="1577474"/>
    <lineage>
        <taxon>Bacteria</taxon>
        <taxon>Bacillati</taxon>
        <taxon>Actinomycetota</taxon>
        <taxon>Actinomycetes</taxon>
        <taxon>Propionibacteriales</taxon>
        <taxon>Propionibacteriaceae</taxon>
        <taxon>Raineyella</taxon>
    </lineage>
</organism>
<dbReference type="InterPro" id="IPR036388">
    <property type="entry name" value="WH-like_DNA-bd_sf"/>
</dbReference>
<dbReference type="SUPFAM" id="SSF46785">
    <property type="entry name" value="Winged helix' DNA-binding domain"/>
    <property type="match status" value="1"/>
</dbReference>
<dbReference type="PROSITE" id="PS01332">
    <property type="entry name" value="HTH_RRF2_1"/>
    <property type="match status" value="1"/>
</dbReference>
<dbReference type="PROSITE" id="PS51197">
    <property type="entry name" value="HTH_RRF2_2"/>
    <property type="match status" value="1"/>
</dbReference>
<evidence type="ECO:0000256" key="1">
    <source>
        <dbReference type="ARBA" id="ARBA00023125"/>
    </source>
</evidence>
<proteinExistence type="predicted"/>
<keyword evidence="1" id="KW-0238">DNA-binding</keyword>
<reference evidence="2 3" key="1">
    <citation type="submission" date="2016-06" db="EMBL/GenBank/DDBJ databases">
        <authorList>
            <person name="Olsen C.W."/>
            <person name="Carey S."/>
            <person name="Hinshaw L."/>
            <person name="Karasin A.I."/>
        </authorList>
    </citation>
    <scope>NUCLEOTIDE SEQUENCE [LARGE SCALE GENOMIC DNA]</scope>
    <source>
        <strain evidence="2 3">LZ-22</strain>
    </source>
</reference>
<dbReference type="Proteomes" id="UP000199086">
    <property type="component" value="Unassembled WGS sequence"/>
</dbReference>
<dbReference type="InterPro" id="IPR036390">
    <property type="entry name" value="WH_DNA-bd_sf"/>
</dbReference>
<dbReference type="Pfam" id="PF02082">
    <property type="entry name" value="Rrf2"/>
    <property type="match status" value="1"/>
</dbReference>
<dbReference type="InterPro" id="IPR000944">
    <property type="entry name" value="Tscrpt_reg_Rrf2"/>
</dbReference>